<feature type="compositionally biased region" description="Acidic residues" evidence="1">
    <location>
        <begin position="161"/>
        <end position="170"/>
    </location>
</feature>
<organism evidence="3 4">
    <name type="scientific">Nitzschia inconspicua</name>
    <dbReference type="NCBI Taxonomy" id="303405"/>
    <lineage>
        <taxon>Eukaryota</taxon>
        <taxon>Sar</taxon>
        <taxon>Stramenopiles</taxon>
        <taxon>Ochrophyta</taxon>
        <taxon>Bacillariophyta</taxon>
        <taxon>Bacillariophyceae</taxon>
        <taxon>Bacillariophycidae</taxon>
        <taxon>Bacillariales</taxon>
        <taxon>Bacillariaceae</taxon>
        <taxon>Nitzschia</taxon>
    </lineage>
</organism>
<dbReference type="Pfam" id="PF24842">
    <property type="entry name" value="UFD1_N2"/>
    <property type="match status" value="1"/>
</dbReference>
<dbReference type="GO" id="GO:0036503">
    <property type="term" value="P:ERAD pathway"/>
    <property type="evidence" value="ECO:0007669"/>
    <property type="project" value="TreeGrafter"/>
</dbReference>
<dbReference type="PANTHER" id="PTHR12555:SF13">
    <property type="entry name" value="UBIQUITIN RECOGNITION FACTOR IN ER-ASSOCIATED DEGRADATION PROTEIN 1"/>
    <property type="match status" value="1"/>
</dbReference>
<reference evidence="3" key="1">
    <citation type="journal article" date="2021" name="Sci. Rep.">
        <title>Diploid genomic architecture of Nitzschia inconspicua, an elite biomass production diatom.</title>
        <authorList>
            <person name="Oliver A."/>
            <person name="Podell S."/>
            <person name="Pinowska A."/>
            <person name="Traller J.C."/>
            <person name="Smith S.R."/>
            <person name="McClure R."/>
            <person name="Beliaev A."/>
            <person name="Bohutskyi P."/>
            <person name="Hill E.A."/>
            <person name="Rabines A."/>
            <person name="Zheng H."/>
            <person name="Allen L.Z."/>
            <person name="Kuo A."/>
            <person name="Grigoriev I.V."/>
            <person name="Allen A.E."/>
            <person name="Hazlebeck D."/>
            <person name="Allen E.E."/>
        </authorList>
    </citation>
    <scope>NUCLEOTIDE SEQUENCE</scope>
    <source>
        <strain evidence="3">Hildebrandi</strain>
    </source>
</reference>
<dbReference type="Pfam" id="PF00789">
    <property type="entry name" value="UBX"/>
    <property type="match status" value="1"/>
</dbReference>
<dbReference type="GO" id="GO:0031593">
    <property type="term" value="F:polyubiquitin modification-dependent protein binding"/>
    <property type="evidence" value="ECO:0007669"/>
    <property type="project" value="TreeGrafter"/>
</dbReference>
<feature type="region of interest" description="Disordered" evidence="1">
    <location>
        <begin position="146"/>
        <end position="172"/>
    </location>
</feature>
<evidence type="ECO:0000313" key="4">
    <source>
        <dbReference type="Proteomes" id="UP000693970"/>
    </source>
</evidence>
<name>A0A9K3KN95_9STRA</name>
<dbReference type="GO" id="GO:0034098">
    <property type="term" value="C:VCP-NPL4-UFD1 AAA ATPase complex"/>
    <property type="evidence" value="ECO:0007669"/>
    <property type="project" value="TreeGrafter"/>
</dbReference>
<dbReference type="InterPro" id="IPR055418">
    <property type="entry name" value="UFD1_N2"/>
</dbReference>
<feature type="domain" description="UBX" evidence="2">
    <location>
        <begin position="435"/>
        <end position="514"/>
    </location>
</feature>
<accession>A0A9K3KN95</accession>
<dbReference type="GO" id="GO:0006511">
    <property type="term" value="P:ubiquitin-dependent protein catabolic process"/>
    <property type="evidence" value="ECO:0007669"/>
    <property type="project" value="InterPro"/>
</dbReference>
<gene>
    <name evidence="3" type="ORF">IV203_005903</name>
</gene>
<dbReference type="OrthoDB" id="422728at2759"/>
<keyword evidence="4" id="KW-1185">Reference proteome</keyword>
<feature type="compositionally biased region" description="Polar residues" evidence="1">
    <location>
        <begin position="382"/>
        <end position="394"/>
    </location>
</feature>
<reference evidence="3" key="2">
    <citation type="submission" date="2021-04" db="EMBL/GenBank/DDBJ databases">
        <authorList>
            <person name="Podell S."/>
        </authorList>
    </citation>
    <scope>NUCLEOTIDE SEQUENCE</scope>
    <source>
        <strain evidence="3">Hildebrandi</strain>
    </source>
</reference>
<dbReference type="InterPro" id="IPR004854">
    <property type="entry name" value="Ufd1-like"/>
</dbReference>
<feature type="region of interest" description="Disordered" evidence="1">
    <location>
        <begin position="16"/>
        <end position="55"/>
    </location>
</feature>
<evidence type="ECO:0000259" key="2">
    <source>
        <dbReference type="PROSITE" id="PS50033"/>
    </source>
</evidence>
<evidence type="ECO:0000313" key="3">
    <source>
        <dbReference type="EMBL" id="KAG7346834.1"/>
    </source>
</evidence>
<evidence type="ECO:0000256" key="1">
    <source>
        <dbReference type="SAM" id="MobiDB-lite"/>
    </source>
</evidence>
<dbReference type="CDD" id="cd01767">
    <property type="entry name" value="UBX"/>
    <property type="match status" value="1"/>
</dbReference>
<dbReference type="PROSITE" id="PS50033">
    <property type="entry name" value="UBX"/>
    <property type="match status" value="1"/>
</dbReference>
<feature type="compositionally biased region" description="Basic and acidic residues" evidence="1">
    <location>
        <begin position="150"/>
        <end position="160"/>
    </location>
</feature>
<feature type="compositionally biased region" description="Low complexity" evidence="1">
    <location>
        <begin position="400"/>
        <end position="422"/>
    </location>
</feature>
<protein>
    <submittedName>
        <fullName evidence="3">Ubiquitin fusion degradation protein UFD1</fullName>
    </submittedName>
</protein>
<dbReference type="PANTHER" id="PTHR12555">
    <property type="entry name" value="UBIQUITIN FUSION DEGRADATON PROTEIN 1"/>
    <property type="match status" value="1"/>
</dbReference>
<feature type="compositionally biased region" description="Basic and acidic residues" evidence="1">
    <location>
        <begin position="27"/>
        <end position="53"/>
    </location>
</feature>
<dbReference type="Proteomes" id="UP000693970">
    <property type="component" value="Unassembled WGS sequence"/>
</dbReference>
<dbReference type="EMBL" id="JAGRRH010000021">
    <property type="protein sequence ID" value="KAG7346834.1"/>
    <property type="molecule type" value="Genomic_DNA"/>
</dbReference>
<dbReference type="AlphaFoldDB" id="A0A9K3KN95"/>
<feature type="region of interest" description="Disordered" evidence="1">
    <location>
        <begin position="374"/>
        <end position="422"/>
    </location>
</feature>
<sequence>MDFDAAAARLARDQSKVKGRRVVTLSDKAKKQAEFQKKQQERLRVERDRKRQNEQYQRQYMHQCERTLQEKAIGPARSSLLLQPTSIHGDGDKIALPPSVLETLTSSAREGDDMLVGGNPWTFRIGIPNPDYSFPASPLIQNLIPPKNDAGLDAKEHDTFSDDSDDEEHDDNGKEAYLDELAHKYLVYTHGTVVEFTQEEGHVGVPKHIAAALLDKKNRHENVRHIEIPTTRTVDPAAKSMVERMENDNDNVAMTEATIATDGECTPGHLAWGAFDIPNIQLEITMVKLPKGRGCTLTPTQEAVRNNFYGLKDVKMVLEQSLIRTRATLSAGDVVSTWHRGVRFDLDVSKVIPTTFRAVTCINTDIEVDIGETESKTKENHTNPQPHQDNNEASSGFRLGTGTALSSSSTTTASLPGPLKTIPLESLLPEPPVEQEEGVCTVQIRHSGGGGKRRFAIHSARVKDLFAFAAAIVNQNEDSFRLVTRFPRRLLNIVDARDKTLAEVGIQQGQEMFLMENL</sequence>
<comment type="caution">
    <text evidence="3">The sequence shown here is derived from an EMBL/GenBank/DDBJ whole genome shotgun (WGS) entry which is preliminary data.</text>
</comment>
<dbReference type="InterPro" id="IPR001012">
    <property type="entry name" value="UBX_dom"/>
</dbReference>
<proteinExistence type="predicted"/>